<dbReference type="AlphaFoldDB" id="A0A4P7NTZ9"/>
<reference evidence="3 4" key="1">
    <citation type="journal article" date="2019" name="Mol. Biol. Evol.">
        <title>Blast fungal genomes show frequent chromosomal changes, gene gains and losses, and effector gene turnover.</title>
        <authorList>
            <person name="Gomez Luciano L.B."/>
            <person name="Jason Tsai I."/>
            <person name="Chuma I."/>
            <person name="Tosa Y."/>
            <person name="Chen Y.H."/>
            <person name="Li J.Y."/>
            <person name="Li M.Y."/>
            <person name="Jade Lu M.Y."/>
            <person name="Nakayashiki H."/>
            <person name="Li W.H."/>
        </authorList>
    </citation>
    <scope>NUCLEOTIDE SEQUENCE [LARGE SCALE GENOMIC DNA]</scope>
    <source>
        <strain evidence="3">MZ5-1-6</strain>
    </source>
</reference>
<evidence type="ECO:0000256" key="1">
    <source>
        <dbReference type="SAM" id="MobiDB-lite"/>
    </source>
</evidence>
<feature type="region of interest" description="Disordered" evidence="1">
    <location>
        <begin position="67"/>
        <end position="90"/>
    </location>
</feature>
<dbReference type="EMBL" id="CP034210">
    <property type="protein sequence ID" value="QBZ65879.1"/>
    <property type="molecule type" value="Genomic_DNA"/>
</dbReference>
<feature type="signal peptide" evidence="2">
    <location>
        <begin position="1"/>
        <end position="24"/>
    </location>
</feature>
<keyword evidence="2" id="KW-0732">Signal</keyword>
<name>A0A4P7NTZ9_PYROR</name>
<accession>A0A4P7NTZ9</accession>
<proteinExistence type="predicted"/>
<sequence length="126" mass="13061">MRIPGITTAAATVAALAVLGHGLAVPEASVSASTFADPQATGLAFTEQPATSNSTITELVTRGELAALGPSRRRRKGARRRARKPKNNKISCSPHPCALDCNSIFTLVTLGVACALCHIITDCPPI</sequence>
<organism evidence="3 4">
    <name type="scientific">Pyricularia oryzae</name>
    <name type="common">Rice blast fungus</name>
    <name type="synonym">Magnaporthe oryzae</name>
    <dbReference type="NCBI Taxonomy" id="318829"/>
    <lineage>
        <taxon>Eukaryota</taxon>
        <taxon>Fungi</taxon>
        <taxon>Dikarya</taxon>
        <taxon>Ascomycota</taxon>
        <taxon>Pezizomycotina</taxon>
        <taxon>Sordariomycetes</taxon>
        <taxon>Sordariomycetidae</taxon>
        <taxon>Magnaporthales</taxon>
        <taxon>Pyriculariaceae</taxon>
        <taxon>Pyricularia</taxon>
    </lineage>
</organism>
<evidence type="ECO:0000256" key="2">
    <source>
        <dbReference type="SAM" id="SignalP"/>
    </source>
</evidence>
<gene>
    <name evidence="3" type="ORF">PoMZ_12847</name>
</gene>
<feature type="chain" id="PRO_5043882067" evidence="2">
    <location>
        <begin position="25"/>
        <end position="126"/>
    </location>
</feature>
<feature type="compositionally biased region" description="Basic residues" evidence="1">
    <location>
        <begin position="71"/>
        <end position="87"/>
    </location>
</feature>
<protein>
    <submittedName>
        <fullName evidence="3">Uncharacterized protein</fullName>
    </submittedName>
</protein>
<evidence type="ECO:0000313" key="4">
    <source>
        <dbReference type="Proteomes" id="UP000294847"/>
    </source>
</evidence>
<evidence type="ECO:0000313" key="3">
    <source>
        <dbReference type="EMBL" id="QBZ65879.1"/>
    </source>
</evidence>
<dbReference type="Proteomes" id="UP000294847">
    <property type="component" value="Chromosome 7"/>
</dbReference>